<dbReference type="InterPro" id="IPR005940">
    <property type="entry name" value="Anthranilate_Pribosyl_Tfrase"/>
</dbReference>
<dbReference type="Pfam" id="PF00591">
    <property type="entry name" value="Glycos_transf_3"/>
    <property type="match status" value="1"/>
</dbReference>
<feature type="binding site" evidence="12">
    <location>
        <begin position="84"/>
        <end position="85"/>
    </location>
    <ligand>
        <name>5-phospho-alpha-D-ribose 1-diphosphate</name>
        <dbReference type="ChEBI" id="CHEBI:58017"/>
    </ligand>
</feature>
<comment type="pathway">
    <text evidence="1 12">Amino-acid biosynthesis; L-tryptophan biosynthesis; L-tryptophan from chorismate: step 2/5.</text>
</comment>
<dbReference type="PANTHER" id="PTHR43285:SF2">
    <property type="entry name" value="ANTHRANILATE PHOSPHORIBOSYLTRANSFERASE"/>
    <property type="match status" value="1"/>
</dbReference>
<organism evidence="15 16">
    <name type="scientific">Ectothiorhodospira mobilis</name>
    <dbReference type="NCBI Taxonomy" id="195064"/>
    <lineage>
        <taxon>Bacteria</taxon>
        <taxon>Pseudomonadati</taxon>
        <taxon>Pseudomonadota</taxon>
        <taxon>Gammaproteobacteria</taxon>
        <taxon>Chromatiales</taxon>
        <taxon>Ectothiorhodospiraceae</taxon>
        <taxon>Ectothiorhodospira</taxon>
    </lineage>
</organism>
<dbReference type="RefSeq" id="WP_090486539.1">
    <property type="nucleotide sequence ID" value="NZ_FOUO01000014.1"/>
</dbReference>
<feature type="binding site" evidence="12">
    <location>
        <position position="167"/>
    </location>
    <ligand>
        <name>anthranilate</name>
        <dbReference type="ChEBI" id="CHEBI:16567"/>
        <label>2</label>
    </ligand>
</feature>
<evidence type="ECO:0000256" key="1">
    <source>
        <dbReference type="ARBA" id="ARBA00004907"/>
    </source>
</evidence>
<evidence type="ECO:0000256" key="6">
    <source>
        <dbReference type="ARBA" id="ARBA00022723"/>
    </source>
</evidence>
<keyword evidence="3 12" id="KW-0028">Amino-acid biosynthesis</keyword>
<dbReference type="InterPro" id="IPR035902">
    <property type="entry name" value="Nuc_phospho_transferase"/>
</dbReference>
<evidence type="ECO:0000256" key="12">
    <source>
        <dbReference type="HAMAP-Rule" id="MF_00211"/>
    </source>
</evidence>
<sequence length="340" mass="35666">MNMQEALRAVTERRDLTGPEMTQVMRQIMTGEATPAQMGAFLVGLRMKGETVDEVAAAAAVMRELATKVEVSPEHLVDTCGTGGDASGTFNISTAAAFVVAAAGGRVAKHGNRSVSSRSGSADVLESAGVNLELDPEAVAQCIDRVGVGFLFAPHHHGAMKYAVGPRREMGVRTLFNVLGPLTNPAGAPNQVLGVFSTHWLEPLAQVLGRLGSRHVMVVHAEDGLDEISIGAPTRVAELRDGRVSSRIIAPEDFGLARTPLDAVRVDSADESLTLIRGVFAGQPGPARDIVLLNAGAAIYVSGLAESMEAGVRRAAQVIDEGAAAARLEQLASFSRSFRP</sequence>
<keyword evidence="9 12" id="KW-0057">Aromatic amino acid biosynthesis</keyword>
<dbReference type="Proteomes" id="UP000199556">
    <property type="component" value="Unassembled WGS sequence"/>
</dbReference>
<dbReference type="AlphaFoldDB" id="A0A1I4S9E6"/>
<dbReference type="Pfam" id="PF02885">
    <property type="entry name" value="Glycos_trans_3N"/>
    <property type="match status" value="1"/>
</dbReference>
<protein>
    <recommendedName>
        <fullName evidence="12">Anthranilate phosphoribosyltransferase</fullName>
        <ecNumber evidence="12">2.4.2.18</ecNumber>
    </recommendedName>
</protein>
<keyword evidence="4 12" id="KW-0328">Glycosyltransferase</keyword>
<dbReference type="InterPro" id="IPR000312">
    <property type="entry name" value="Glycosyl_Trfase_fam3"/>
</dbReference>
<dbReference type="UniPathway" id="UPA00035">
    <property type="reaction ID" value="UER00041"/>
</dbReference>
<evidence type="ECO:0000259" key="14">
    <source>
        <dbReference type="Pfam" id="PF02885"/>
    </source>
</evidence>
<dbReference type="FunFam" id="1.20.970.10:FF:000006">
    <property type="entry name" value="Anthranilate phosphoribosyltransferase"/>
    <property type="match status" value="1"/>
</dbReference>
<proteinExistence type="inferred from homology"/>
<evidence type="ECO:0000256" key="7">
    <source>
        <dbReference type="ARBA" id="ARBA00022822"/>
    </source>
</evidence>
<gene>
    <name evidence="12" type="primary">trpD</name>
    <name evidence="15" type="ORF">SAMN05421721_11442</name>
</gene>
<feature type="binding site" evidence="12">
    <location>
        <position position="227"/>
    </location>
    <ligand>
        <name>Mg(2+)</name>
        <dbReference type="ChEBI" id="CHEBI:18420"/>
        <label>2</label>
    </ligand>
</feature>
<feature type="binding site" evidence="12">
    <location>
        <position position="227"/>
    </location>
    <ligand>
        <name>Mg(2+)</name>
        <dbReference type="ChEBI" id="CHEBI:18420"/>
        <label>1</label>
    </ligand>
</feature>
<dbReference type="PANTHER" id="PTHR43285">
    <property type="entry name" value="ANTHRANILATE PHOSPHORIBOSYLTRANSFERASE"/>
    <property type="match status" value="1"/>
</dbReference>
<comment type="caution">
    <text evidence="12">Lacks conserved residue(s) required for the propagation of feature annotation.</text>
</comment>
<feature type="binding site" evidence="12">
    <location>
        <position position="121"/>
    </location>
    <ligand>
        <name>5-phospho-alpha-D-ribose 1-diphosphate</name>
        <dbReference type="ChEBI" id="CHEBI:58017"/>
    </ligand>
</feature>
<comment type="function">
    <text evidence="12">Catalyzes the transfer of the phosphoribosyl group of 5-phosphorylribose-1-pyrophosphate (PRPP) to anthranilate to yield N-(5'-phosphoribosyl)-anthranilate (PRA).</text>
</comment>
<evidence type="ECO:0000256" key="5">
    <source>
        <dbReference type="ARBA" id="ARBA00022679"/>
    </source>
</evidence>
<evidence type="ECO:0000256" key="8">
    <source>
        <dbReference type="ARBA" id="ARBA00022842"/>
    </source>
</evidence>
<comment type="cofactor">
    <cofactor evidence="12">
        <name>Mg(2+)</name>
        <dbReference type="ChEBI" id="CHEBI:18420"/>
    </cofactor>
    <text evidence="12">Binds 2 magnesium ions per monomer.</text>
</comment>
<feature type="binding site" evidence="12">
    <location>
        <begin position="109"/>
        <end position="117"/>
    </location>
    <ligand>
        <name>5-phospho-alpha-D-ribose 1-diphosphate</name>
        <dbReference type="ChEBI" id="CHEBI:58017"/>
    </ligand>
</feature>
<name>A0A1I4S9E6_ECTMO</name>
<reference evidence="15 16" key="1">
    <citation type="submission" date="2016-10" db="EMBL/GenBank/DDBJ databases">
        <authorList>
            <person name="de Groot N.N."/>
        </authorList>
    </citation>
    <scope>NUCLEOTIDE SEQUENCE [LARGE SCALE GENOMIC DNA]</scope>
    <source>
        <strain evidence="15 16">DSM 4180</strain>
    </source>
</reference>
<keyword evidence="6 12" id="KW-0479">Metal-binding</keyword>
<dbReference type="InterPro" id="IPR017459">
    <property type="entry name" value="Glycosyl_Trfase_fam3_N_dom"/>
</dbReference>
<evidence type="ECO:0000313" key="16">
    <source>
        <dbReference type="Proteomes" id="UP000199556"/>
    </source>
</evidence>
<feature type="domain" description="Glycosyl transferase family 3 N-terminal" evidence="14">
    <location>
        <begin position="4"/>
        <end position="66"/>
    </location>
</feature>
<dbReference type="OrthoDB" id="9806430at2"/>
<dbReference type="NCBIfam" id="TIGR01245">
    <property type="entry name" value="trpD"/>
    <property type="match status" value="1"/>
</dbReference>
<dbReference type="GO" id="GO:0000162">
    <property type="term" value="P:L-tryptophan biosynthetic process"/>
    <property type="evidence" value="ECO:0007669"/>
    <property type="project" value="UniProtKB-UniRule"/>
</dbReference>
<feature type="binding site" evidence="12">
    <location>
        <position position="81"/>
    </location>
    <ligand>
        <name>anthranilate</name>
        <dbReference type="ChEBI" id="CHEBI:16567"/>
        <label>1</label>
    </ligand>
</feature>
<feature type="binding site" evidence="12">
    <location>
        <position position="81"/>
    </location>
    <ligand>
        <name>5-phospho-alpha-D-ribose 1-diphosphate</name>
        <dbReference type="ChEBI" id="CHEBI:58017"/>
    </ligand>
</feature>
<dbReference type="Gene3D" id="3.40.1030.10">
    <property type="entry name" value="Nucleoside phosphorylase/phosphoribosyltransferase catalytic domain"/>
    <property type="match status" value="1"/>
</dbReference>
<keyword evidence="7 12" id="KW-0822">Tryptophan biosynthesis</keyword>
<keyword evidence="16" id="KW-1185">Reference proteome</keyword>
<evidence type="ECO:0000256" key="11">
    <source>
        <dbReference type="ARBA" id="ARBA00061188"/>
    </source>
</evidence>
<comment type="similarity">
    <text evidence="12">Belongs to the anthranilate phosphoribosyltransferase family.</text>
</comment>
<evidence type="ECO:0000256" key="10">
    <source>
        <dbReference type="ARBA" id="ARBA00052328"/>
    </source>
</evidence>
<evidence type="ECO:0000256" key="2">
    <source>
        <dbReference type="ARBA" id="ARBA00011738"/>
    </source>
</evidence>
<evidence type="ECO:0000256" key="4">
    <source>
        <dbReference type="ARBA" id="ARBA00022676"/>
    </source>
</evidence>
<dbReference type="STRING" id="195064.SAMN05421721_11442"/>
<dbReference type="GO" id="GO:0000287">
    <property type="term" value="F:magnesium ion binding"/>
    <property type="evidence" value="ECO:0007669"/>
    <property type="project" value="UniProtKB-UniRule"/>
</dbReference>
<comment type="similarity">
    <text evidence="11">In the C-terminal section; belongs to the anthranilate phosphoribosyltransferase family.</text>
</comment>
<dbReference type="HAMAP" id="MF_00211">
    <property type="entry name" value="TrpD"/>
    <property type="match status" value="1"/>
</dbReference>
<evidence type="ECO:0000259" key="13">
    <source>
        <dbReference type="Pfam" id="PF00591"/>
    </source>
</evidence>
<feature type="domain" description="Glycosyl transferase family 3" evidence="13">
    <location>
        <begin position="75"/>
        <end position="324"/>
    </location>
</feature>
<dbReference type="SUPFAM" id="SSF47648">
    <property type="entry name" value="Nucleoside phosphorylase/phosphoribosyltransferase N-terminal domain"/>
    <property type="match status" value="1"/>
</dbReference>
<comment type="subunit">
    <text evidence="2 12">Homodimer.</text>
</comment>
<dbReference type="EMBL" id="FOUO01000014">
    <property type="protein sequence ID" value="SFM61102.1"/>
    <property type="molecule type" value="Genomic_DNA"/>
</dbReference>
<feature type="binding site" evidence="12">
    <location>
        <begin position="91"/>
        <end position="94"/>
    </location>
    <ligand>
        <name>5-phospho-alpha-D-ribose 1-diphosphate</name>
        <dbReference type="ChEBI" id="CHEBI:58017"/>
    </ligand>
</feature>
<dbReference type="InterPro" id="IPR036320">
    <property type="entry name" value="Glycosyl_Trfase_fam3_N_dom_sf"/>
</dbReference>
<dbReference type="Gene3D" id="1.20.970.10">
    <property type="entry name" value="Transferase, Pyrimidine Nucleoside Phosphorylase, Chain C"/>
    <property type="match status" value="1"/>
</dbReference>
<dbReference type="EC" id="2.4.2.18" evidence="12"/>
<evidence type="ECO:0000256" key="3">
    <source>
        <dbReference type="ARBA" id="ARBA00022605"/>
    </source>
</evidence>
<feature type="binding site" evidence="12">
    <location>
        <position position="112"/>
    </location>
    <ligand>
        <name>anthranilate</name>
        <dbReference type="ChEBI" id="CHEBI:16567"/>
        <label>1</label>
    </ligand>
</feature>
<dbReference type="GO" id="GO:0004048">
    <property type="term" value="F:anthranilate phosphoribosyltransferase activity"/>
    <property type="evidence" value="ECO:0007669"/>
    <property type="project" value="UniProtKB-UniRule"/>
</dbReference>
<dbReference type="SUPFAM" id="SSF52418">
    <property type="entry name" value="Nucleoside phosphorylase/phosphoribosyltransferase catalytic domain"/>
    <property type="match status" value="1"/>
</dbReference>
<evidence type="ECO:0000313" key="15">
    <source>
        <dbReference type="EMBL" id="SFM61102.1"/>
    </source>
</evidence>
<feature type="binding site" evidence="12">
    <location>
        <position position="226"/>
    </location>
    <ligand>
        <name>Mg(2+)</name>
        <dbReference type="ChEBI" id="CHEBI:18420"/>
        <label>2</label>
    </ligand>
</feature>
<evidence type="ECO:0000256" key="9">
    <source>
        <dbReference type="ARBA" id="ARBA00023141"/>
    </source>
</evidence>
<dbReference type="GO" id="GO:0005829">
    <property type="term" value="C:cytosol"/>
    <property type="evidence" value="ECO:0007669"/>
    <property type="project" value="TreeGrafter"/>
</dbReference>
<feature type="binding site" evidence="12">
    <location>
        <position position="93"/>
    </location>
    <ligand>
        <name>Mg(2+)</name>
        <dbReference type="ChEBI" id="CHEBI:18420"/>
        <label>1</label>
    </ligand>
</feature>
<feature type="binding site" evidence="12">
    <location>
        <position position="89"/>
    </location>
    <ligand>
        <name>5-phospho-alpha-D-ribose 1-diphosphate</name>
        <dbReference type="ChEBI" id="CHEBI:58017"/>
    </ligand>
</feature>
<keyword evidence="8 12" id="KW-0460">Magnesium</keyword>
<accession>A0A1I4S9E6</accession>
<dbReference type="FunFam" id="3.40.1030.10:FF:000002">
    <property type="entry name" value="Anthranilate phosphoribosyltransferase"/>
    <property type="match status" value="1"/>
</dbReference>
<keyword evidence="5 12" id="KW-0808">Transferase</keyword>
<comment type="catalytic activity">
    <reaction evidence="10 12">
        <text>N-(5-phospho-beta-D-ribosyl)anthranilate + diphosphate = 5-phospho-alpha-D-ribose 1-diphosphate + anthranilate</text>
        <dbReference type="Rhea" id="RHEA:11768"/>
        <dbReference type="ChEBI" id="CHEBI:16567"/>
        <dbReference type="ChEBI" id="CHEBI:18277"/>
        <dbReference type="ChEBI" id="CHEBI:33019"/>
        <dbReference type="ChEBI" id="CHEBI:58017"/>
        <dbReference type="EC" id="2.4.2.18"/>
    </reaction>
</comment>